<feature type="non-terminal residue" evidence="4">
    <location>
        <position position="1"/>
    </location>
</feature>
<evidence type="ECO:0000313" key="3">
    <source>
        <dbReference type="Proteomes" id="UP000504631"/>
    </source>
</evidence>
<name>A0A6J3LP11_9HYME</name>
<proteinExistence type="predicted"/>
<protein>
    <submittedName>
        <fullName evidence="4">Protein IWS1 homolog</fullName>
    </submittedName>
</protein>
<feature type="region of interest" description="Disordered" evidence="1">
    <location>
        <begin position="520"/>
        <end position="546"/>
    </location>
</feature>
<accession>A0A6J3LP11</accession>
<dbReference type="AlphaFoldDB" id="A0A6J3LP11"/>
<dbReference type="KEGG" id="bvk:117243613"/>
<feature type="chain" id="PRO_5027106105" evidence="2">
    <location>
        <begin position="27"/>
        <end position="598"/>
    </location>
</feature>
<dbReference type="Proteomes" id="UP000504631">
    <property type="component" value="Unplaced"/>
</dbReference>
<gene>
    <name evidence="4" type="primary">LOC117243613</name>
</gene>
<sequence length="598" mass="67711">YVSEWLNILQVFFTALIVSTLNSATGVEHQFLSSSFARSKRGVVETGHNVLQDYKSHQIQPIGPNMRSIGSSNAKSPSHYKNVQIVKEPPLVGGSIPLAYSDTFKQSPPYATSPLSVYSFESRNNERLLPYSDNLFTMSTGYKTTGDDFAKPLKQAGTHLQPKFNQNVATDTNLQVPVYKTGYLLPKISESQSYAPMFQNEKPPLPMLQVQKSRELPQYLSSTQSQPLVLNPVDQQFNFAVRTPKLNSVQLSTPFLSPLSSFQGQVVPISTVDNNAQFPQYKGAAVDVYPTVSSFSPMAYQPIQPQSRLHFAHDNVQRVQSVDNVRHATPAQEIRSDVEIIDKKKPAPPPKTDDDEDDADNDEDYVPREKQYGANSEEDDDDYETRSGKYFKAPATEGNFKPSTSFPFKQYDEKFGKYSSQNRNAEGDKKPKYDDYSSSNDEDDDEQAPSTKYNSDRAPSKSFYSRQEDEENDDRHGYERQKTEETSDDANASKYLDKNIDEEFETLYRKKLPRQEYIHLKEVPEVEYGSSSSKGNGNDYEDPSGEGSFRNFRYFKNFHDFKDSEGFNSDIVKRFSLLPETTYGGSFGYKIPKRNAAS</sequence>
<keyword evidence="2" id="KW-0732">Signal</keyword>
<organism evidence="3 4">
    <name type="scientific">Bombus vosnesenskii</name>
    <dbReference type="NCBI Taxonomy" id="207650"/>
    <lineage>
        <taxon>Eukaryota</taxon>
        <taxon>Metazoa</taxon>
        <taxon>Ecdysozoa</taxon>
        <taxon>Arthropoda</taxon>
        <taxon>Hexapoda</taxon>
        <taxon>Insecta</taxon>
        <taxon>Pterygota</taxon>
        <taxon>Neoptera</taxon>
        <taxon>Endopterygota</taxon>
        <taxon>Hymenoptera</taxon>
        <taxon>Apocrita</taxon>
        <taxon>Aculeata</taxon>
        <taxon>Apoidea</taxon>
        <taxon>Anthophila</taxon>
        <taxon>Apidae</taxon>
        <taxon>Bombus</taxon>
        <taxon>Pyrobombus</taxon>
    </lineage>
</organism>
<feature type="compositionally biased region" description="Basic and acidic residues" evidence="1">
    <location>
        <begin position="473"/>
        <end position="485"/>
    </location>
</feature>
<evidence type="ECO:0000313" key="4">
    <source>
        <dbReference type="RefSeq" id="XP_033367147.1"/>
    </source>
</evidence>
<dbReference type="GeneID" id="117243613"/>
<feature type="compositionally biased region" description="Basic and acidic residues" evidence="1">
    <location>
        <begin position="425"/>
        <end position="435"/>
    </location>
</feature>
<feature type="signal peptide" evidence="2">
    <location>
        <begin position="1"/>
        <end position="26"/>
    </location>
</feature>
<reference evidence="4" key="1">
    <citation type="submission" date="2025-08" db="UniProtKB">
        <authorList>
            <consortium name="RefSeq"/>
        </authorList>
    </citation>
    <scope>IDENTIFICATION</scope>
    <source>
        <tissue evidence="4">Muscle</tissue>
    </source>
</reference>
<feature type="compositionally biased region" description="Acidic residues" evidence="1">
    <location>
        <begin position="353"/>
        <end position="364"/>
    </location>
</feature>
<feature type="compositionally biased region" description="Basic and acidic residues" evidence="1">
    <location>
        <begin position="334"/>
        <end position="345"/>
    </location>
</feature>
<dbReference type="RefSeq" id="XP_033367147.1">
    <property type="nucleotide sequence ID" value="XM_033511256.1"/>
</dbReference>
<evidence type="ECO:0000256" key="2">
    <source>
        <dbReference type="SAM" id="SignalP"/>
    </source>
</evidence>
<feature type="region of interest" description="Disordered" evidence="1">
    <location>
        <begin position="323"/>
        <end position="496"/>
    </location>
</feature>
<keyword evidence="3" id="KW-1185">Reference proteome</keyword>
<evidence type="ECO:0000256" key="1">
    <source>
        <dbReference type="SAM" id="MobiDB-lite"/>
    </source>
</evidence>